<evidence type="ECO:0000313" key="2">
    <source>
        <dbReference type="Proteomes" id="UP000324831"/>
    </source>
</evidence>
<organism evidence="1 2">
    <name type="scientific">Candidatus Mycoplasma haematohominis</name>
    <dbReference type="NCBI Taxonomy" id="1494318"/>
    <lineage>
        <taxon>Bacteria</taxon>
        <taxon>Bacillati</taxon>
        <taxon>Mycoplasmatota</taxon>
        <taxon>Mollicutes</taxon>
        <taxon>Mycoplasmataceae</taxon>
        <taxon>Mycoplasma</taxon>
    </lineage>
</organism>
<accession>A0A478FQ89</accession>
<dbReference type="Proteomes" id="UP000324831">
    <property type="component" value="Unassembled WGS sequence"/>
</dbReference>
<protein>
    <submittedName>
        <fullName evidence="1">Uncharacterized protein</fullName>
    </submittedName>
</protein>
<sequence>MLTESKVTITFSVIAANAALGVSGSELLKIYYALNEESIEVENLNNELIKVTKIKRTRNETTPKGTTSNFDLRKRHAPSIIIGSKHYTKHKGFGVRHIKNHLDKLVGWEEANKTWWEDAYKQREYVIKNQNFQPYFPIVGGYSDQQHWWTKDLRMNQFCDKGYLNRSFFQKYKEQFWLMCTIDGKNPEKNDSEEVISWATKAEFQIKDGEKKQITYLTITQAKKKGINNTKITEDAKTKFVIYDYSPEWWKWSYEYRLEADRKNETSPFPLSNKFRTIIQGWEDLNNNATALNKVCKDFYEQTSNNFQDEIDDAWRYCSDDGKQ</sequence>
<comment type="caution">
    <text evidence="1">The sequence shown here is derived from an EMBL/GenBank/DDBJ whole genome shotgun (WGS) entry which is preliminary data.</text>
</comment>
<evidence type="ECO:0000313" key="1">
    <source>
        <dbReference type="EMBL" id="GCE63593.1"/>
    </source>
</evidence>
<dbReference type="EMBL" id="BIMN01000002">
    <property type="protein sequence ID" value="GCE63593.1"/>
    <property type="molecule type" value="Genomic_DNA"/>
</dbReference>
<gene>
    <name evidence="1" type="ORF">MHSWG343_05900</name>
</gene>
<name>A0A478FQ89_9MOLU</name>
<proteinExistence type="predicted"/>
<dbReference type="AlphaFoldDB" id="A0A478FQ89"/>
<reference evidence="1 2" key="1">
    <citation type="submission" date="2019-01" db="EMBL/GenBank/DDBJ databases">
        <title>Draft genome sequences of Candidatus Mycoplasma haemohominis SWG34-3 identified from a patient with pyrexia, anemia and liver dysfunction.</title>
        <authorList>
            <person name="Sekizuka T."/>
            <person name="Hattori N."/>
            <person name="Katano H."/>
            <person name="Takuma T."/>
            <person name="Ito T."/>
            <person name="Arai N."/>
            <person name="Yanai R."/>
            <person name="Ishii S."/>
            <person name="Miura Y."/>
            <person name="Tokunaga T."/>
            <person name="Watanabe H."/>
            <person name="Nomura N."/>
            <person name="Eguchi J."/>
            <person name="Arai T."/>
            <person name="Hasegawa H."/>
            <person name="Nakamaki T."/>
            <person name="Wakita T."/>
            <person name="Niki Y."/>
            <person name="Kuroda M."/>
        </authorList>
    </citation>
    <scope>NUCLEOTIDE SEQUENCE [LARGE SCALE GENOMIC DNA]</scope>
    <source>
        <strain evidence="1">SWG34-3</strain>
    </source>
</reference>